<gene>
    <name evidence="1" type="ORF">RBI_II00648</name>
</gene>
<evidence type="ECO:0000313" key="1">
    <source>
        <dbReference type="EMBL" id="CCO06400.1"/>
    </source>
</evidence>
<keyword evidence="2" id="KW-1185">Reference proteome</keyword>
<evidence type="ECO:0000313" key="2">
    <source>
        <dbReference type="Proteomes" id="UP000027600"/>
    </source>
</evidence>
<name>A0ABP1WKI9_9FIRM</name>
<protein>
    <submittedName>
        <fullName evidence="1">Uncharacterized protein</fullName>
    </submittedName>
</protein>
<sequence length="43" mass="4726">MRYINKKSPDRISVRGRIIVVPPQFIGETPDLTGSAESEAIAL</sequence>
<dbReference type="EMBL" id="HF545617">
    <property type="protein sequence ID" value="CCO06400.1"/>
    <property type="molecule type" value="Genomic_DNA"/>
</dbReference>
<dbReference type="Proteomes" id="UP000027600">
    <property type="component" value="Chromosome II"/>
</dbReference>
<proteinExistence type="predicted"/>
<accession>A0ABP1WKI9</accession>
<organism evidence="1 2">
    <name type="scientific">Ruminococcus bicirculans</name>
    <name type="common">ex Wegman et al. 2014</name>
    <dbReference type="NCBI Taxonomy" id="1160721"/>
    <lineage>
        <taxon>Bacteria</taxon>
        <taxon>Bacillati</taxon>
        <taxon>Bacillota</taxon>
        <taxon>Clostridia</taxon>
        <taxon>Eubacteriales</taxon>
        <taxon>Oscillospiraceae</taxon>
        <taxon>Ruminococcus</taxon>
    </lineage>
</organism>
<reference evidence="1 2" key="1">
    <citation type="journal article" date="2014" name="Int. J. Syst. Evol. Microbiol.">
        <title>Complete genome of a new Firmicutes species belonging to the dominant human colonic microbiota ('Ruminococcus bicirculans') reveals two chromosomes and a selective capacity to utilize plant glucans.</title>
        <authorList>
            <consortium name="NISC Comparative Sequencing Program"/>
            <person name="Wegmann U."/>
            <person name="Louis P."/>
            <person name="Goesmann A."/>
            <person name="Henrissat B."/>
            <person name="Duncan S.H."/>
            <person name="Flint H.J."/>
        </authorList>
    </citation>
    <scope>NUCLEOTIDE SEQUENCE [LARGE SCALE GENOMIC DNA]</scope>
    <source>
        <strain evidence="1 2">80/3</strain>
    </source>
</reference>